<dbReference type="EMBL" id="CP014873">
    <property type="protein sequence ID" value="ANK63285.1"/>
    <property type="molecule type" value="Genomic_DNA"/>
</dbReference>
<proteinExistence type="inferred from homology"/>
<keyword evidence="12" id="KW-1185">Reference proteome</keyword>
<gene>
    <name evidence="11" type="ORF">AYR53_11205</name>
</gene>
<dbReference type="InterPro" id="IPR003442">
    <property type="entry name" value="T6A_TsaE"/>
</dbReference>
<dbReference type="RefSeq" id="WP_068225265.1">
    <property type="nucleotide sequence ID" value="NZ_CP014623.1"/>
</dbReference>
<dbReference type="Pfam" id="PF02367">
    <property type="entry name" value="TsaE"/>
    <property type="match status" value="1"/>
</dbReference>
<keyword evidence="9" id="KW-0460">Magnesium</keyword>
<dbReference type="Proteomes" id="UP000078582">
    <property type="component" value="Chromosome"/>
</dbReference>
<evidence type="ECO:0000256" key="1">
    <source>
        <dbReference type="ARBA" id="ARBA00004496"/>
    </source>
</evidence>
<evidence type="ECO:0000256" key="9">
    <source>
        <dbReference type="ARBA" id="ARBA00022842"/>
    </source>
</evidence>
<evidence type="ECO:0000256" key="10">
    <source>
        <dbReference type="ARBA" id="ARBA00032441"/>
    </source>
</evidence>
<evidence type="ECO:0000256" key="6">
    <source>
        <dbReference type="ARBA" id="ARBA00022723"/>
    </source>
</evidence>
<dbReference type="SUPFAM" id="SSF52540">
    <property type="entry name" value="P-loop containing nucleoside triphosphate hydrolases"/>
    <property type="match status" value="1"/>
</dbReference>
<keyword evidence="6" id="KW-0479">Metal-binding</keyword>
<accession>A0A192H4I2</accession>
<evidence type="ECO:0000256" key="2">
    <source>
        <dbReference type="ARBA" id="ARBA00007599"/>
    </source>
</evidence>
<evidence type="ECO:0000256" key="5">
    <source>
        <dbReference type="ARBA" id="ARBA00022694"/>
    </source>
</evidence>
<dbReference type="GO" id="GO:0046872">
    <property type="term" value="F:metal ion binding"/>
    <property type="evidence" value="ECO:0007669"/>
    <property type="project" value="UniProtKB-KW"/>
</dbReference>
<name>A0A192H4I2_9LACO</name>
<evidence type="ECO:0000313" key="12">
    <source>
        <dbReference type="Proteomes" id="UP000078582"/>
    </source>
</evidence>
<protein>
    <recommendedName>
        <fullName evidence="3">tRNA threonylcarbamoyladenosine biosynthesis protein TsaE</fullName>
    </recommendedName>
    <alternativeName>
        <fullName evidence="10">t(6)A37 threonylcarbamoyladenosine biosynthesis protein TsaE</fullName>
    </alternativeName>
</protein>
<comment type="similarity">
    <text evidence="2">Belongs to the TsaE family.</text>
</comment>
<dbReference type="InterPro" id="IPR027417">
    <property type="entry name" value="P-loop_NTPase"/>
</dbReference>
<evidence type="ECO:0000256" key="7">
    <source>
        <dbReference type="ARBA" id="ARBA00022741"/>
    </source>
</evidence>
<dbReference type="GeneID" id="42982828"/>
<evidence type="ECO:0000256" key="3">
    <source>
        <dbReference type="ARBA" id="ARBA00019010"/>
    </source>
</evidence>
<dbReference type="PANTHER" id="PTHR33540">
    <property type="entry name" value="TRNA THREONYLCARBAMOYLADENOSINE BIOSYNTHESIS PROTEIN TSAE"/>
    <property type="match status" value="1"/>
</dbReference>
<evidence type="ECO:0000256" key="8">
    <source>
        <dbReference type="ARBA" id="ARBA00022840"/>
    </source>
</evidence>
<evidence type="ECO:0000313" key="11">
    <source>
        <dbReference type="EMBL" id="ANK63285.1"/>
    </source>
</evidence>
<dbReference type="GO" id="GO:0005737">
    <property type="term" value="C:cytoplasm"/>
    <property type="evidence" value="ECO:0007669"/>
    <property type="project" value="UniProtKB-SubCell"/>
</dbReference>
<keyword evidence="5" id="KW-0819">tRNA processing</keyword>
<reference evidence="11 12" key="1">
    <citation type="submission" date="2016-03" db="EMBL/GenBank/DDBJ databases">
        <title>Pediococcus and Lactobacillus from brewery environment - whole genome sequencing and assembly.</title>
        <authorList>
            <person name="Behr J."/>
            <person name="Geissler A.J."/>
            <person name="Vogel R.F."/>
        </authorList>
    </citation>
    <scope>NUCLEOTIDE SEQUENCE [LARGE SCALE GENOMIC DNA]</scope>
    <source>
        <strain evidence="11 12">TMW 1.1989</strain>
    </source>
</reference>
<organism evidence="11 12">
    <name type="scientific">Loigolactobacillus backii</name>
    <dbReference type="NCBI Taxonomy" id="375175"/>
    <lineage>
        <taxon>Bacteria</taxon>
        <taxon>Bacillati</taxon>
        <taxon>Bacillota</taxon>
        <taxon>Bacilli</taxon>
        <taxon>Lactobacillales</taxon>
        <taxon>Lactobacillaceae</taxon>
        <taxon>Loigolactobacillus</taxon>
    </lineage>
</organism>
<comment type="subcellular location">
    <subcellularLocation>
        <location evidence="1">Cytoplasm</location>
    </subcellularLocation>
</comment>
<dbReference type="OrthoDB" id="9815896at2"/>
<sequence length="158" mass="18139">MLTVKVRNDQETKQLANKLGQLLQAGSVLLLEGDLGAGKTTFTKGIAQALGIKRYVKSPTFTLIREYKEGRLPLYHMDVYRLEDGGGDELGLEEYFTGDGVSVVEWPQFIQDLWPTDYLLIKFTKDPHHDDWRRLLFEAHGEQSQRVVDSLAQEYRHE</sequence>
<dbReference type="STRING" id="375175.AYR53_11205"/>
<dbReference type="Gene3D" id="3.40.50.300">
    <property type="entry name" value="P-loop containing nucleotide triphosphate hydrolases"/>
    <property type="match status" value="1"/>
</dbReference>
<dbReference type="PANTHER" id="PTHR33540:SF2">
    <property type="entry name" value="TRNA THREONYLCARBAMOYLADENOSINE BIOSYNTHESIS PROTEIN TSAE"/>
    <property type="match status" value="1"/>
</dbReference>
<dbReference type="AlphaFoldDB" id="A0A192H4I2"/>
<dbReference type="GO" id="GO:0002949">
    <property type="term" value="P:tRNA threonylcarbamoyladenosine modification"/>
    <property type="evidence" value="ECO:0007669"/>
    <property type="project" value="InterPro"/>
</dbReference>
<keyword evidence="8" id="KW-0067">ATP-binding</keyword>
<dbReference type="KEGG" id="lbt:AYR52_06545"/>
<evidence type="ECO:0000256" key="4">
    <source>
        <dbReference type="ARBA" id="ARBA00022490"/>
    </source>
</evidence>
<keyword evidence="4" id="KW-0963">Cytoplasm</keyword>
<dbReference type="NCBIfam" id="TIGR00150">
    <property type="entry name" value="T6A_YjeE"/>
    <property type="match status" value="1"/>
</dbReference>
<dbReference type="GO" id="GO:0005524">
    <property type="term" value="F:ATP binding"/>
    <property type="evidence" value="ECO:0007669"/>
    <property type="project" value="UniProtKB-KW"/>
</dbReference>
<keyword evidence="7" id="KW-0547">Nucleotide-binding</keyword>